<proteinExistence type="inferred from homology"/>
<evidence type="ECO:0000256" key="4">
    <source>
        <dbReference type="ARBA" id="ARBA00022801"/>
    </source>
</evidence>
<evidence type="ECO:0000256" key="3">
    <source>
        <dbReference type="ARBA" id="ARBA00022763"/>
    </source>
</evidence>
<dbReference type="InterPro" id="IPR006344">
    <property type="entry name" value="RecD"/>
</dbReference>
<evidence type="ECO:0000256" key="6">
    <source>
        <dbReference type="ARBA" id="ARBA00022839"/>
    </source>
</evidence>
<feature type="domain" description="UvrD-like helicase C-terminal" evidence="13">
    <location>
        <begin position="649"/>
        <end position="691"/>
    </location>
</feature>
<dbReference type="InterPro" id="IPR049550">
    <property type="entry name" value="RecD_N"/>
</dbReference>
<dbReference type="OrthoDB" id="9803432at2"/>
<comment type="catalytic activity">
    <reaction evidence="11">
        <text>ATP + H2O = ADP + phosphate + H(+)</text>
        <dbReference type="Rhea" id="RHEA:13065"/>
        <dbReference type="ChEBI" id="CHEBI:15377"/>
        <dbReference type="ChEBI" id="CHEBI:15378"/>
        <dbReference type="ChEBI" id="CHEBI:30616"/>
        <dbReference type="ChEBI" id="CHEBI:43474"/>
        <dbReference type="ChEBI" id="CHEBI:456216"/>
        <dbReference type="EC" id="5.6.2.3"/>
    </reaction>
</comment>
<dbReference type="InterPro" id="IPR050534">
    <property type="entry name" value="Coronavir_polyprotein_1ab"/>
</dbReference>
<evidence type="ECO:0000256" key="1">
    <source>
        <dbReference type="ARBA" id="ARBA00022722"/>
    </source>
</evidence>
<evidence type="ECO:0000256" key="7">
    <source>
        <dbReference type="ARBA" id="ARBA00022840"/>
    </source>
</evidence>
<organism evidence="15 16">
    <name type="scientific">Thermochromatium tepidum ATCC 43061</name>
    <dbReference type="NCBI Taxonomy" id="316276"/>
    <lineage>
        <taxon>Bacteria</taxon>
        <taxon>Pseudomonadati</taxon>
        <taxon>Pseudomonadota</taxon>
        <taxon>Gammaproteobacteria</taxon>
        <taxon>Chromatiales</taxon>
        <taxon>Chromatiaceae</taxon>
        <taxon>Thermochromatium</taxon>
    </lineage>
</organism>
<protein>
    <recommendedName>
        <fullName evidence="11">RecBCD enzyme subunit RecD</fullName>
        <ecNumber evidence="11">5.6.2.3</ecNumber>
    </recommendedName>
    <alternativeName>
        <fullName evidence="11">DNA 5'-3' helicase subunit RecD</fullName>
    </alternativeName>
    <alternativeName>
        <fullName evidence="11">Exonuclease V subunit RecD</fullName>
        <shortName evidence="11">ExoV subunit RecD</shortName>
    </alternativeName>
    <alternativeName>
        <fullName evidence="11">Helicase/nuclease RecBCD subunit RecD</fullName>
    </alternativeName>
</protein>
<keyword evidence="7 11" id="KW-0067">ATP-binding</keyword>
<evidence type="ECO:0000256" key="11">
    <source>
        <dbReference type="HAMAP-Rule" id="MF_01487"/>
    </source>
</evidence>
<dbReference type="PANTHER" id="PTHR43788:SF6">
    <property type="entry name" value="DNA HELICASE B"/>
    <property type="match status" value="1"/>
</dbReference>
<dbReference type="NCBIfam" id="TIGR01447">
    <property type="entry name" value="recD"/>
    <property type="match status" value="1"/>
</dbReference>
<dbReference type="GO" id="GO:0017116">
    <property type="term" value="F:single-stranded DNA helicase activity"/>
    <property type="evidence" value="ECO:0007669"/>
    <property type="project" value="TreeGrafter"/>
</dbReference>
<evidence type="ECO:0000256" key="5">
    <source>
        <dbReference type="ARBA" id="ARBA00022806"/>
    </source>
</evidence>
<feature type="domain" description="RecBCD enzyme subunit RecD N-terminal" evidence="14">
    <location>
        <begin position="20"/>
        <end position="123"/>
    </location>
</feature>
<keyword evidence="4 11" id="KW-0378">Hydrolase</keyword>
<dbReference type="SUPFAM" id="SSF52540">
    <property type="entry name" value="P-loop containing nucleoside triphosphate hydrolases"/>
    <property type="match status" value="2"/>
</dbReference>
<evidence type="ECO:0000256" key="9">
    <source>
        <dbReference type="ARBA" id="ARBA00023204"/>
    </source>
</evidence>
<keyword evidence="8 11" id="KW-0238">DNA-binding</keyword>
<accession>A0A6I6EBD8</accession>
<feature type="binding site" evidence="11">
    <location>
        <begin position="220"/>
        <end position="227"/>
    </location>
    <ligand>
        <name>ATP</name>
        <dbReference type="ChEBI" id="CHEBI:30616"/>
    </ligand>
</feature>
<keyword evidence="5 11" id="KW-0347">Helicase</keyword>
<dbReference type="CDD" id="cd18809">
    <property type="entry name" value="SF1_C_RecD"/>
    <property type="match status" value="1"/>
</dbReference>
<dbReference type="Gene3D" id="1.10.10.1020">
    <property type="entry name" value="RecBCD complex, subunit RecD, N-terminal domain"/>
    <property type="match status" value="1"/>
</dbReference>
<dbReference type="GO" id="GO:0005524">
    <property type="term" value="F:ATP binding"/>
    <property type="evidence" value="ECO:0007669"/>
    <property type="project" value="UniProtKB-UniRule"/>
</dbReference>
<comment type="similarity">
    <text evidence="11">Belongs to the RecD family.</text>
</comment>
<keyword evidence="1 11" id="KW-0540">Nuclease</keyword>
<dbReference type="GO" id="GO:0043139">
    <property type="term" value="F:5'-3' DNA helicase activity"/>
    <property type="evidence" value="ECO:0007669"/>
    <property type="project" value="UniProtKB-UniRule"/>
</dbReference>
<evidence type="ECO:0000259" key="14">
    <source>
        <dbReference type="Pfam" id="PF21185"/>
    </source>
</evidence>
<reference evidence="15 16" key="1">
    <citation type="submission" date="2019-12" db="EMBL/GenBank/DDBJ databases">
        <title>The complete genome of the thermophilic, anoxygenic phototrophic gammaproteobacterium Thermochromatium tepidum.</title>
        <authorList>
            <person name="Sattley W.M."/>
            <person name="Swingley W.D."/>
            <person name="Burchell B.M."/>
            <person name="Gurbani S.A."/>
            <person name="Kujawa C.M."/>
            <person name="Nuccio D.A."/>
            <person name="Schladweiler J."/>
            <person name="Shaffer K.N."/>
            <person name="Stokes L.M."/>
            <person name="Touchman J.W."/>
            <person name="Blankenship R.E."/>
            <person name="Madigan M.T."/>
        </authorList>
    </citation>
    <scope>NUCLEOTIDE SEQUENCE [LARGE SCALE GENOMIC DNA]</scope>
    <source>
        <strain evidence="15 16">ATCC 43061</strain>
    </source>
</reference>
<dbReference type="Proteomes" id="UP000426424">
    <property type="component" value="Chromosome"/>
</dbReference>
<comment type="subunit">
    <text evidence="11">Heterotrimer of RecB, RecC and RecD. All subunits contribute to DNA-binding.</text>
</comment>
<dbReference type="Pfam" id="PF13245">
    <property type="entry name" value="AAA_19"/>
    <property type="match status" value="1"/>
</dbReference>
<dbReference type="HAMAP" id="MF_01487">
    <property type="entry name" value="RecD"/>
    <property type="match status" value="1"/>
</dbReference>
<evidence type="ECO:0000256" key="8">
    <source>
        <dbReference type="ARBA" id="ARBA00023125"/>
    </source>
</evidence>
<keyword evidence="16" id="KW-1185">Reference proteome</keyword>
<keyword evidence="6 11" id="KW-0269">Exonuclease</keyword>
<dbReference type="EMBL" id="CP039268">
    <property type="protein sequence ID" value="QGU34053.1"/>
    <property type="molecule type" value="Genomic_DNA"/>
</dbReference>
<evidence type="ECO:0000256" key="2">
    <source>
        <dbReference type="ARBA" id="ARBA00022741"/>
    </source>
</evidence>
<keyword evidence="2 11" id="KW-0547">Nucleotide-binding</keyword>
<evidence type="ECO:0000313" key="16">
    <source>
        <dbReference type="Proteomes" id="UP000426424"/>
    </source>
</evidence>
<dbReference type="PANTHER" id="PTHR43788">
    <property type="entry name" value="DNA2/NAM7 HELICASE FAMILY MEMBER"/>
    <property type="match status" value="1"/>
</dbReference>
<evidence type="ECO:0000256" key="12">
    <source>
        <dbReference type="SAM" id="MobiDB-lite"/>
    </source>
</evidence>
<dbReference type="InterPro" id="IPR041851">
    <property type="entry name" value="RecD_N_sf"/>
</dbReference>
<keyword evidence="9 11" id="KW-0234">DNA repair</keyword>
<evidence type="ECO:0000313" key="15">
    <source>
        <dbReference type="EMBL" id="QGU34053.1"/>
    </source>
</evidence>
<dbReference type="KEGG" id="ttp:E6P07_12675"/>
<keyword evidence="3 11" id="KW-0227">DNA damage</keyword>
<feature type="region of interest" description="Disordered" evidence="12">
    <location>
        <begin position="723"/>
        <end position="743"/>
    </location>
</feature>
<dbReference type="EC" id="5.6.2.3" evidence="11"/>
<dbReference type="InterPro" id="IPR027785">
    <property type="entry name" value="UvrD-like_helicase_C"/>
</dbReference>
<name>A0A6I6EBD8_THETI</name>
<dbReference type="InterPro" id="IPR027417">
    <property type="entry name" value="P-loop_NTPase"/>
</dbReference>
<dbReference type="Pfam" id="PF13538">
    <property type="entry name" value="UvrD_C_2"/>
    <property type="match status" value="1"/>
</dbReference>
<gene>
    <name evidence="11 15" type="primary">recD</name>
    <name evidence="15" type="ORF">E6P07_12675</name>
</gene>
<dbReference type="Pfam" id="PF21185">
    <property type="entry name" value="RecD_N"/>
    <property type="match status" value="1"/>
</dbReference>
<sequence length="743" mass="80576">MIAHDGEGQRALQLEDWDRLGALRPLDLALTRFIRAHGPETDPWVLLAIALTSARTGQGHICLDLKAALESPHTLLTAGDADLPASPGPGAELAAWLATLTLDDWVARLTQSSVIEKAWASRPPSDTTAAKIAAPQSEPAPLVLGGTPERPLLYLRRYWTYEQRIQAGLSARLHRTLDQPEDRMRALLEVLFEAEESGTLPWQRIACALAACRAFAIITGGPGTGKTTTVVRLLALLQSLALEAGASPLRIRLAAPTGKAAARLNESIAGQVERLPFDRLPDIRPAIPIQAVTLHRLLGPLPDSRGFRYRAGHPLPADLVVVDEASMLDVELMAALLDALRPEARLILLGDQDQLASVEAGAVLGDLCRRARAAHYTPKTRDWLERVTGARLPEALIDPAGRPLDQAIVMLRHSYRFRAEGGIGALAELVNTGRLDGAPVSAPCTALDTLFARRSDPSLGQIRRIRLSDERDPRFDQLVFTAYWGRSGYLALLHEQRPPDDAPPEAFDAWARAVLRAQAGFQLLTALRQGPWGAEGLNRRIQHRLSQGPDASSLGARTSTQIQIQGGQPWFEGRPVLVTCNDYRLGLMNGDIGITLRVPVKSTPPQRWERGQGEGAQPSSVLRVAFPSGDGSDAIRWILPSRLQNVETVFAMTVHKSQGSEFDHTALILPPVSSPVLTRELLYTAITRAKSVFTLIDTQEEVLCGALGRRVERASGLALALDSDQDASLNEDQPSARGGASDS</sequence>
<evidence type="ECO:0000256" key="10">
    <source>
        <dbReference type="ARBA" id="ARBA00023235"/>
    </source>
</evidence>
<evidence type="ECO:0000259" key="13">
    <source>
        <dbReference type="Pfam" id="PF13538"/>
    </source>
</evidence>
<dbReference type="AlphaFoldDB" id="A0A6I6EBD8"/>
<dbReference type="CDD" id="cd17933">
    <property type="entry name" value="DEXSc_RecD-like"/>
    <property type="match status" value="1"/>
</dbReference>
<dbReference type="GO" id="GO:0003677">
    <property type="term" value="F:DNA binding"/>
    <property type="evidence" value="ECO:0007669"/>
    <property type="project" value="UniProtKB-UniRule"/>
</dbReference>
<dbReference type="GO" id="GO:0009338">
    <property type="term" value="C:exodeoxyribonuclease V complex"/>
    <property type="evidence" value="ECO:0007669"/>
    <property type="project" value="InterPro"/>
</dbReference>
<comment type="function">
    <text evidence="11">A helicase/nuclease that prepares dsDNA breaks (DSB) for recombinational DNA repair. Binds to DSBs and unwinds DNA via a highly rapid and processive ATP-dependent bidirectional helicase activity. Unwinds dsDNA until it encounters a Chi (crossover hotspot instigator) sequence from the 3' direction. Cuts ssDNA a few nucleotides 3' to the Chi site. The properties and activities of the enzyme are changed at Chi. The Chi-altered holoenzyme produces a long 3'-ssDNA overhang and facilitates RecA-binding to the ssDNA for homologous DNA recombination and repair. Holoenzyme degrades any linearized DNA that is unable to undergo homologous recombination. In the holoenzyme this subunit has ssDNA-dependent ATPase and 5'-3' helicase activity. When added to pre-assembled RecBC greatly stimulates nuclease activity and augments holoenzyme processivity. Negatively regulates the RecA-loading ability of RecBCD.</text>
</comment>
<dbReference type="GO" id="GO:0000724">
    <property type="term" value="P:double-strand break repair via homologous recombination"/>
    <property type="evidence" value="ECO:0007669"/>
    <property type="project" value="UniProtKB-UniRule"/>
</dbReference>
<comment type="miscellaneous">
    <text evidence="11">In the RecBCD complex, RecB has a slow 3'-5' helicase, an exonuclease activity and loads RecA onto ssDNA, RecD has a fast 5'-3' helicase activity, while RecC stimulates the ATPase and processivity of the RecB helicase and contributes to recognition of the Chi site.</text>
</comment>
<dbReference type="Gene3D" id="3.40.50.300">
    <property type="entry name" value="P-loop containing nucleotide triphosphate hydrolases"/>
    <property type="match status" value="3"/>
</dbReference>
<dbReference type="GO" id="GO:0008854">
    <property type="term" value="F:exodeoxyribonuclease V activity"/>
    <property type="evidence" value="ECO:0007669"/>
    <property type="project" value="InterPro"/>
</dbReference>
<keyword evidence="10 11" id="KW-0413">Isomerase</keyword>